<dbReference type="PROSITE" id="PS51465">
    <property type="entry name" value="KAZAL_2"/>
    <property type="match status" value="1"/>
</dbReference>
<dbReference type="PANTHER" id="PTHR21179:SF1">
    <property type="entry name" value="KAZ1-TYPE SERINE PROTEASE INHIBITOR-LIKE PROTEIN TYPE EPSILON-RELATED"/>
    <property type="match status" value="1"/>
</dbReference>
<dbReference type="InterPro" id="IPR002350">
    <property type="entry name" value="Kazal_dom"/>
</dbReference>
<feature type="signal peptide" evidence="2">
    <location>
        <begin position="1"/>
        <end position="19"/>
    </location>
</feature>
<name>A0A5N4AZ62_PHOPY</name>
<dbReference type="CDD" id="cd00104">
    <property type="entry name" value="KAZAL_FS"/>
    <property type="match status" value="1"/>
</dbReference>
<dbReference type="Pfam" id="PF07648">
    <property type="entry name" value="Kazal_2"/>
    <property type="match status" value="1"/>
</dbReference>
<protein>
    <recommendedName>
        <fullName evidence="3">Kazal-like domain-containing protein</fullName>
    </recommendedName>
</protein>
<dbReference type="InParanoid" id="A0A5N4AZ62"/>
<proteinExistence type="predicted"/>
<sequence length="136" mass="15513">MKILYAVLLLFPILPFVHNQRHFHNHHSHGYSDYSDYDHGYDDAFDGVVQRSGFNENRMPQDNSFATPTRRPISTTTGAATRTRPSACEERCPVAPQYSPVCGSNGVTYNNIARFQCAQRCGRIIYLLIILYRVIT</sequence>
<dbReference type="EMBL" id="VVIM01000002">
    <property type="protein sequence ID" value="KAB0802548.1"/>
    <property type="molecule type" value="Genomic_DNA"/>
</dbReference>
<keyword evidence="2" id="KW-0732">Signal</keyword>
<dbReference type="PANTHER" id="PTHR21179">
    <property type="entry name" value="SERINE-TYPE ENDOPEPTIDASE INHIBITOR"/>
    <property type="match status" value="1"/>
</dbReference>
<dbReference type="Gene3D" id="3.30.60.30">
    <property type="match status" value="1"/>
</dbReference>
<gene>
    <name evidence="4" type="ORF">PPYR_04734</name>
</gene>
<feature type="region of interest" description="Disordered" evidence="1">
    <location>
        <begin position="59"/>
        <end position="82"/>
    </location>
</feature>
<keyword evidence="5" id="KW-1185">Reference proteome</keyword>
<dbReference type="FunCoup" id="A0A5N4AZ62">
    <property type="interactions" value="1"/>
</dbReference>
<evidence type="ECO:0000259" key="3">
    <source>
        <dbReference type="PROSITE" id="PS51465"/>
    </source>
</evidence>
<evidence type="ECO:0000256" key="1">
    <source>
        <dbReference type="SAM" id="MobiDB-lite"/>
    </source>
</evidence>
<dbReference type="SUPFAM" id="SSF100895">
    <property type="entry name" value="Kazal-type serine protease inhibitors"/>
    <property type="match status" value="1"/>
</dbReference>
<comment type="caution">
    <text evidence="4">The sequence shown here is derived from an EMBL/GenBank/DDBJ whole genome shotgun (WGS) entry which is preliminary data.</text>
</comment>
<evidence type="ECO:0000313" key="5">
    <source>
        <dbReference type="Proteomes" id="UP000327044"/>
    </source>
</evidence>
<reference evidence="4 5" key="1">
    <citation type="journal article" date="2018" name="Elife">
        <title>Firefly genomes illuminate parallel origins of bioluminescence in beetles.</title>
        <authorList>
            <person name="Fallon T.R."/>
            <person name="Lower S.E."/>
            <person name="Chang C.H."/>
            <person name="Bessho-Uehara M."/>
            <person name="Martin G.J."/>
            <person name="Bewick A.J."/>
            <person name="Behringer M."/>
            <person name="Debat H.J."/>
            <person name="Wong I."/>
            <person name="Day J.C."/>
            <person name="Suvorov A."/>
            <person name="Silva C.J."/>
            <person name="Stanger-Hall K.F."/>
            <person name="Hall D.W."/>
            <person name="Schmitz R.J."/>
            <person name="Nelson D.R."/>
            <person name="Lewis S.M."/>
            <person name="Shigenobu S."/>
            <person name="Bybee S.M."/>
            <person name="Larracuente A.M."/>
            <person name="Oba Y."/>
            <person name="Weng J.K."/>
        </authorList>
    </citation>
    <scope>NUCLEOTIDE SEQUENCE [LARGE SCALE GENOMIC DNA]</scope>
    <source>
        <strain evidence="4">1611_PpyrPB1</strain>
        <tissue evidence="4">Whole body</tissue>
    </source>
</reference>
<evidence type="ECO:0000256" key="2">
    <source>
        <dbReference type="SAM" id="SignalP"/>
    </source>
</evidence>
<organism evidence="4 5">
    <name type="scientific">Photinus pyralis</name>
    <name type="common">Common eastern firefly</name>
    <name type="synonym">Lampyris pyralis</name>
    <dbReference type="NCBI Taxonomy" id="7054"/>
    <lineage>
        <taxon>Eukaryota</taxon>
        <taxon>Metazoa</taxon>
        <taxon>Ecdysozoa</taxon>
        <taxon>Arthropoda</taxon>
        <taxon>Hexapoda</taxon>
        <taxon>Insecta</taxon>
        <taxon>Pterygota</taxon>
        <taxon>Neoptera</taxon>
        <taxon>Endopterygota</taxon>
        <taxon>Coleoptera</taxon>
        <taxon>Polyphaga</taxon>
        <taxon>Elateriformia</taxon>
        <taxon>Elateroidea</taxon>
        <taxon>Lampyridae</taxon>
        <taxon>Lampyrinae</taxon>
        <taxon>Photinus</taxon>
    </lineage>
</organism>
<dbReference type="InterPro" id="IPR036058">
    <property type="entry name" value="Kazal_dom_sf"/>
</dbReference>
<dbReference type="AlphaFoldDB" id="A0A5N4AZ62"/>
<evidence type="ECO:0000313" key="4">
    <source>
        <dbReference type="EMBL" id="KAB0802548.1"/>
    </source>
</evidence>
<dbReference type="GO" id="GO:0004867">
    <property type="term" value="F:serine-type endopeptidase inhibitor activity"/>
    <property type="evidence" value="ECO:0007669"/>
    <property type="project" value="InterPro"/>
</dbReference>
<dbReference type="Proteomes" id="UP000327044">
    <property type="component" value="Unassembled WGS sequence"/>
</dbReference>
<accession>A0A5N4AZ62</accession>
<feature type="domain" description="Kazal-like" evidence="3">
    <location>
        <begin position="82"/>
        <end position="119"/>
    </location>
</feature>
<dbReference type="InterPro" id="IPR039932">
    <property type="entry name" value="Spink4-like"/>
</dbReference>
<feature type="chain" id="PRO_5024271089" description="Kazal-like domain-containing protein" evidence="2">
    <location>
        <begin position="20"/>
        <end position="136"/>
    </location>
</feature>